<keyword evidence="3" id="KW-0731">Sigma factor</keyword>
<dbReference type="InterPro" id="IPR013325">
    <property type="entry name" value="RNA_pol_sigma_r2"/>
</dbReference>
<dbReference type="NCBIfam" id="TIGR02937">
    <property type="entry name" value="sigma70-ECF"/>
    <property type="match status" value="1"/>
</dbReference>
<feature type="domain" description="RNA polymerase sigma factor 70 region 4 type 2" evidence="7">
    <location>
        <begin position="177"/>
        <end position="227"/>
    </location>
</feature>
<comment type="similarity">
    <text evidence="1">Belongs to the sigma-70 factor family. ECF subfamily.</text>
</comment>
<gene>
    <name evidence="8" type="ORF">VVD49_16750</name>
</gene>
<evidence type="ECO:0000313" key="9">
    <source>
        <dbReference type="Proteomes" id="UP001331561"/>
    </source>
</evidence>
<dbReference type="Proteomes" id="UP001331561">
    <property type="component" value="Unassembled WGS sequence"/>
</dbReference>
<evidence type="ECO:0000256" key="5">
    <source>
        <dbReference type="SAM" id="MobiDB-lite"/>
    </source>
</evidence>
<evidence type="ECO:0000313" key="8">
    <source>
        <dbReference type="EMBL" id="MEC5387381.1"/>
    </source>
</evidence>
<dbReference type="InterPro" id="IPR014284">
    <property type="entry name" value="RNA_pol_sigma-70_dom"/>
</dbReference>
<dbReference type="PANTHER" id="PTHR43133">
    <property type="entry name" value="RNA POLYMERASE ECF-TYPE SIGMA FACTO"/>
    <property type="match status" value="1"/>
</dbReference>
<evidence type="ECO:0000256" key="2">
    <source>
        <dbReference type="ARBA" id="ARBA00023015"/>
    </source>
</evidence>
<dbReference type="CDD" id="cd06171">
    <property type="entry name" value="Sigma70_r4"/>
    <property type="match status" value="1"/>
</dbReference>
<dbReference type="Pfam" id="PF08281">
    <property type="entry name" value="Sigma70_r4_2"/>
    <property type="match status" value="1"/>
</dbReference>
<evidence type="ECO:0000256" key="4">
    <source>
        <dbReference type="ARBA" id="ARBA00023163"/>
    </source>
</evidence>
<dbReference type="InterPro" id="IPR039425">
    <property type="entry name" value="RNA_pol_sigma-70-like"/>
</dbReference>
<proteinExistence type="inferred from homology"/>
<feature type="domain" description="RNA polymerase sigma-70 region 2" evidence="6">
    <location>
        <begin position="76"/>
        <end position="143"/>
    </location>
</feature>
<sequence length="239" mass="26266">MSRSFTSQEDVPAPPDRSPGFYCDTPADELHDTTHDAPAETGFVRAPLAAQPVQESQLQAWIAGVTRQDQAALNALYQACTSRVYGLVLRITRNAELAEEVVEDTFWQVWRQAPRFDPARGTALAWILTMARSRALDALRARDPAMATEDVTALLDARSEQAIGPEDLLDAVQSGHRLHQALQQLEVQPRQLIALAFFRGLTHDEIATHTGVPLGTVKSHIRRGLNTLRTLLGAEAEAS</sequence>
<comment type="caution">
    <text evidence="8">The sequence shown here is derived from an EMBL/GenBank/DDBJ whole genome shotgun (WGS) entry which is preliminary data.</text>
</comment>
<dbReference type="RefSeq" id="WP_327600350.1">
    <property type="nucleotide sequence ID" value="NZ_JAYXHS010000003.1"/>
</dbReference>
<keyword evidence="4" id="KW-0804">Transcription</keyword>
<evidence type="ECO:0000256" key="1">
    <source>
        <dbReference type="ARBA" id="ARBA00010641"/>
    </source>
</evidence>
<protein>
    <submittedName>
        <fullName evidence="8">Sigma-70 family RNA polymerase sigma factor</fullName>
    </submittedName>
</protein>
<dbReference type="Gene3D" id="1.10.1740.10">
    <property type="match status" value="1"/>
</dbReference>
<accession>A0ABU6K710</accession>
<dbReference type="Pfam" id="PF04542">
    <property type="entry name" value="Sigma70_r2"/>
    <property type="match status" value="1"/>
</dbReference>
<organism evidence="8 9">
    <name type="scientific">Uliginosibacterium silvisoli</name>
    <dbReference type="NCBI Taxonomy" id="3114758"/>
    <lineage>
        <taxon>Bacteria</taxon>
        <taxon>Pseudomonadati</taxon>
        <taxon>Pseudomonadota</taxon>
        <taxon>Betaproteobacteria</taxon>
        <taxon>Rhodocyclales</taxon>
        <taxon>Zoogloeaceae</taxon>
        <taxon>Uliginosibacterium</taxon>
    </lineage>
</organism>
<dbReference type="SUPFAM" id="SSF88659">
    <property type="entry name" value="Sigma3 and sigma4 domains of RNA polymerase sigma factors"/>
    <property type="match status" value="1"/>
</dbReference>
<keyword evidence="2" id="KW-0805">Transcription regulation</keyword>
<dbReference type="InterPro" id="IPR013249">
    <property type="entry name" value="RNA_pol_sigma70_r4_t2"/>
</dbReference>
<reference evidence="8 9" key="1">
    <citation type="submission" date="2024-01" db="EMBL/GenBank/DDBJ databases">
        <title>Uliginosibacterium soil sp. nov.</title>
        <authorList>
            <person name="Lv Y."/>
        </authorList>
    </citation>
    <scope>NUCLEOTIDE SEQUENCE [LARGE SCALE GENOMIC DNA]</scope>
    <source>
        <strain evidence="8 9">H3</strain>
    </source>
</reference>
<dbReference type="EMBL" id="JAYXHS010000003">
    <property type="protein sequence ID" value="MEC5387381.1"/>
    <property type="molecule type" value="Genomic_DNA"/>
</dbReference>
<evidence type="ECO:0000259" key="7">
    <source>
        <dbReference type="Pfam" id="PF08281"/>
    </source>
</evidence>
<dbReference type="Gene3D" id="1.10.10.10">
    <property type="entry name" value="Winged helix-like DNA-binding domain superfamily/Winged helix DNA-binding domain"/>
    <property type="match status" value="1"/>
</dbReference>
<dbReference type="InterPro" id="IPR007627">
    <property type="entry name" value="RNA_pol_sigma70_r2"/>
</dbReference>
<dbReference type="InterPro" id="IPR013324">
    <property type="entry name" value="RNA_pol_sigma_r3/r4-like"/>
</dbReference>
<dbReference type="PANTHER" id="PTHR43133:SF66">
    <property type="entry name" value="ECF RNA POLYMERASE SIGMA FACTOR SIGK"/>
    <property type="match status" value="1"/>
</dbReference>
<feature type="region of interest" description="Disordered" evidence="5">
    <location>
        <begin position="1"/>
        <end position="22"/>
    </location>
</feature>
<dbReference type="SUPFAM" id="SSF88946">
    <property type="entry name" value="Sigma2 domain of RNA polymerase sigma factors"/>
    <property type="match status" value="1"/>
</dbReference>
<evidence type="ECO:0000256" key="3">
    <source>
        <dbReference type="ARBA" id="ARBA00023082"/>
    </source>
</evidence>
<dbReference type="InterPro" id="IPR036388">
    <property type="entry name" value="WH-like_DNA-bd_sf"/>
</dbReference>
<name>A0ABU6K710_9RHOO</name>
<evidence type="ECO:0000259" key="6">
    <source>
        <dbReference type="Pfam" id="PF04542"/>
    </source>
</evidence>
<keyword evidence="9" id="KW-1185">Reference proteome</keyword>